<dbReference type="AlphaFoldDB" id="A0A402ALK4"/>
<dbReference type="EMBL" id="BIFS01000001">
    <property type="protein sequence ID" value="GCE20078.1"/>
    <property type="molecule type" value="Genomic_DNA"/>
</dbReference>
<sequence length="116" mass="13378">MEESMIRLLGAFLDTLYLNVYQTDTSFQVVKKKLPNELKLELQQIKEQAQEEEENIPTRFSSDGKPLLMMLKGSEGFNWILRNESINFCCTWNKAAKSIGSRVSWDIAVSRSQKNT</sequence>
<accession>A0A402ALK4</accession>
<organism evidence="1 2">
    <name type="scientific">Dictyobacter kobayashii</name>
    <dbReference type="NCBI Taxonomy" id="2014872"/>
    <lineage>
        <taxon>Bacteria</taxon>
        <taxon>Bacillati</taxon>
        <taxon>Chloroflexota</taxon>
        <taxon>Ktedonobacteria</taxon>
        <taxon>Ktedonobacterales</taxon>
        <taxon>Dictyobacteraceae</taxon>
        <taxon>Dictyobacter</taxon>
    </lineage>
</organism>
<evidence type="ECO:0000313" key="1">
    <source>
        <dbReference type="EMBL" id="GCE20078.1"/>
    </source>
</evidence>
<evidence type="ECO:0000313" key="2">
    <source>
        <dbReference type="Proteomes" id="UP000287188"/>
    </source>
</evidence>
<protein>
    <submittedName>
        <fullName evidence="1">Uncharacterized protein</fullName>
    </submittedName>
</protein>
<dbReference type="OrthoDB" id="9902815at2"/>
<comment type="caution">
    <text evidence="1">The sequence shown here is derived from an EMBL/GenBank/DDBJ whole genome shotgun (WGS) entry which is preliminary data.</text>
</comment>
<keyword evidence="2" id="KW-1185">Reference proteome</keyword>
<proteinExistence type="predicted"/>
<gene>
    <name evidence="1" type="ORF">KDK_38780</name>
</gene>
<reference evidence="2" key="1">
    <citation type="submission" date="2018-12" db="EMBL/GenBank/DDBJ databases">
        <title>Tengunoibacter tsumagoiensis gen. nov., sp. nov., Dictyobacter kobayashii sp. nov., D. alpinus sp. nov., and D. joshuensis sp. nov. and description of Dictyobacteraceae fam. nov. within the order Ktedonobacterales isolated from Tengu-no-mugimeshi.</title>
        <authorList>
            <person name="Wang C.M."/>
            <person name="Zheng Y."/>
            <person name="Sakai Y."/>
            <person name="Toyoda A."/>
            <person name="Minakuchi Y."/>
            <person name="Abe K."/>
            <person name="Yokota A."/>
            <person name="Yabe S."/>
        </authorList>
    </citation>
    <scope>NUCLEOTIDE SEQUENCE [LARGE SCALE GENOMIC DNA]</scope>
    <source>
        <strain evidence="2">Uno11</strain>
    </source>
</reference>
<name>A0A402ALK4_9CHLR</name>
<dbReference type="Proteomes" id="UP000287188">
    <property type="component" value="Unassembled WGS sequence"/>
</dbReference>
<dbReference type="RefSeq" id="WP_126551819.1">
    <property type="nucleotide sequence ID" value="NZ_BIFS01000001.1"/>
</dbReference>